<keyword evidence="5" id="KW-1185">Reference proteome</keyword>
<accession>A0A329RI12</accession>
<evidence type="ECO:0000313" key="5">
    <source>
        <dbReference type="Proteomes" id="UP000251314"/>
    </source>
</evidence>
<evidence type="ECO:0000313" key="4">
    <source>
        <dbReference type="EMBL" id="RAW24224.1"/>
    </source>
</evidence>
<dbReference type="VEuPathDB" id="FungiDB:PC110_g19339"/>
<reference evidence="3" key="2">
    <citation type="submission" date="2018-05" db="EMBL/GenBank/DDBJ databases">
        <title>Effector identification in a new, highly contiguous assembly of the strawberry crown rot pathogen Phytophthora cactorum.</title>
        <authorList>
            <person name="Armitage A.D."/>
            <person name="Nellist C.F."/>
            <person name="Bates H."/>
            <person name="Vickerstaff R.J."/>
            <person name="Harrison R.J."/>
        </authorList>
    </citation>
    <scope>NUCLEOTIDE SEQUENCE</scope>
    <source>
        <strain evidence="2">4040</strain>
        <strain evidence="3">P421</strain>
    </source>
</reference>
<proteinExistence type="predicted"/>
<evidence type="ECO:0000313" key="3">
    <source>
        <dbReference type="EMBL" id="KAG3211095.1"/>
    </source>
</evidence>
<reference evidence="4 5" key="1">
    <citation type="submission" date="2018-01" db="EMBL/GenBank/DDBJ databases">
        <title>Draft genome of the strawberry crown rot pathogen Phytophthora cactorum.</title>
        <authorList>
            <person name="Armitage A.D."/>
            <person name="Lysoe E."/>
            <person name="Nellist C.F."/>
            <person name="Harrison R.J."/>
            <person name="Brurberg M.B."/>
        </authorList>
    </citation>
    <scope>NUCLEOTIDE SEQUENCE [LARGE SCALE GENOMIC DNA]</scope>
    <source>
        <strain evidence="4 5">10300</strain>
    </source>
</reference>
<evidence type="ECO:0000256" key="1">
    <source>
        <dbReference type="SAM" id="MobiDB-lite"/>
    </source>
</evidence>
<protein>
    <submittedName>
        <fullName evidence="4">Uncharacterized protein</fullName>
    </submittedName>
</protein>
<sequence length="44" mass="5525">MDAYERKVEEDREEKERNSMRKEDIRLRKQLLRNLFQSMRKLVG</sequence>
<name>A0A329RI12_9STRA</name>
<dbReference type="Proteomes" id="UP000736787">
    <property type="component" value="Unassembled WGS sequence"/>
</dbReference>
<dbReference type="Proteomes" id="UP000251314">
    <property type="component" value="Unassembled WGS sequence"/>
</dbReference>
<organism evidence="4 5">
    <name type="scientific">Phytophthora cactorum</name>
    <dbReference type="NCBI Taxonomy" id="29920"/>
    <lineage>
        <taxon>Eukaryota</taxon>
        <taxon>Sar</taxon>
        <taxon>Stramenopiles</taxon>
        <taxon>Oomycota</taxon>
        <taxon>Peronosporomycetes</taxon>
        <taxon>Peronosporales</taxon>
        <taxon>Peronosporaceae</taxon>
        <taxon>Phytophthora</taxon>
    </lineage>
</organism>
<dbReference type="AlphaFoldDB" id="A0A329RI12"/>
<feature type="region of interest" description="Disordered" evidence="1">
    <location>
        <begin position="1"/>
        <end position="23"/>
    </location>
</feature>
<dbReference type="EMBL" id="MJFZ01000916">
    <property type="protein sequence ID" value="RAW24224.1"/>
    <property type="molecule type" value="Genomic_DNA"/>
</dbReference>
<comment type="caution">
    <text evidence="4">The sequence shown here is derived from an EMBL/GenBank/DDBJ whole genome shotgun (WGS) entry which is preliminary data.</text>
</comment>
<dbReference type="EMBL" id="RCMV01001000">
    <property type="protein sequence ID" value="KAG3211095.1"/>
    <property type="molecule type" value="Genomic_DNA"/>
</dbReference>
<evidence type="ECO:0000313" key="2">
    <source>
        <dbReference type="EMBL" id="KAG2900701.1"/>
    </source>
</evidence>
<gene>
    <name evidence="4" type="ORF">PC110_g19339</name>
    <name evidence="2" type="ORF">PC117_g21897</name>
    <name evidence="3" type="ORF">PC129_g17918</name>
</gene>
<dbReference type="Proteomes" id="UP000760860">
    <property type="component" value="Unassembled WGS sequence"/>
</dbReference>
<dbReference type="EMBL" id="RCMK01001148">
    <property type="protein sequence ID" value="KAG2900701.1"/>
    <property type="molecule type" value="Genomic_DNA"/>
</dbReference>